<keyword evidence="2" id="KW-1185">Reference proteome</keyword>
<proteinExistence type="predicted"/>
<organism evidence="1 2">
    <name type="scientific">Sphingopyxis macrogoltabida</name>
    <name type="common">Sphingomonas macrogoltabidus</name>
    <dbReference type="NCBI Taxonomy" id="33050"/>
    <lineage>
        <taxon>Bacteria</taxon>
        <taxon>Pseudomonadati</taxon>
        <taxon>Pseudomonadota</taxon>
        <taxon>Alphaproteobacteria</taxon>
        <taxon>Sphingomonadales</taxon>
        <taxon>Sphingomonadaceae</taxon>
        <taxon>Sphingopyxis</taxon>
    </lineage>
</organism>
<evidence type="ECO:0000313" key="1">
    <source>
        <dbReference type="EMBL" id="AMU87601.1"/>
    </source>
</evidence>
<dbReference type="Proteomes" id="UP000076088">
    <property type="component" value="Chromosome"/>
</dbReference>
<dbReference type="AlphaFoldDB" id="A0AAC9ATW1"/>
<protein>
    <submittedName>
        <fullName evidence="1">Uncharacterized protein</fullName>
    </submittedName>
</protein>
<accession>A0AAC9ATW1</accession>
<gene>
    <name evidence="1" type="ORF">ATM17_00885</name>
</gene>
<reference evidence="1 2" key="2">
    <citation type="journal article" date="2016" name="Genome Announc.">
        <title>Complete Genome Sequence of Sphingopyxis macrogoltabida Strain 203N (NBRC 111659), a Polyethylene Glycol Degrader.</title>
        <authorList>
            <person name="Ohtsubo Y."/>
            <person name="Nonoyama S."/>
            <person name="Nagata Y."/>
            <person name="Numata M."/>
            <person name="Tsuchikane K."/>
            <person name="Hosoyama A."/>
            <person name="Yamazoe A."/>
            <person name="Tsuda M."/>
            <person name="Fujita N."/>
            <person name="Kawai F."/>
        </authorList>
    </citation>
    <scope>NUCLEOTIDE SEQUENCE [LARGE SCALE GENOMIC DNA]</scope>
    <source>
        <strain evidence="1 2">203N</strain>
    </source>
</reference>
<sequence>MKKLKSRLEAMALPLYVQAALMNVLLARIIRELPAYWIQRQPKEILNFHWVVDGKGVDSETSSENWWSTTKAGFLQSALAREPVIMLDWLDYTAFDNKYLMPMPDYLKETILPYEH</sequence>
<reference evidence="2" key="1">
    <citation type="submission" date="2015-11" db="EMBL/GenBank/DDBJ databases">
        <title>Complete genome sequence of a polyethylene-glycol degrader Sphingopyxis macrogoltabida 203N (NBRC 111659).</title>
        <authorList>
            <person name="Yoshiyuki O."/>
            <person name="Shouta N."/>
            <person name="Nagata Y."/>
            <person name="Numata M."/>
            <person name="Tsuchikane K."/>
            <person name="Hosoyama A."/>
            <person name="Yamazoe A."/>
            <person name="Tsuda M."/>
            <person name="Fujita N."/>
            <person name="Kawai F."/>
        </authorList>
    </citation>
    <scope>NUCLEOTIDE SEQUENCE [LARGE SCALE GENOMIC DNA]</scope>
    <source>
        <strain evidence="2">203N</strain>
    </source>
</reference>
<evidence type="ECO:0000313" key="2">
    <source>
        <dbReference type="Proteomes" id="UP000076088"/>
    </source>
</evidence>
<name>A0AAC9ATW1_SPHMC</name>
<dbReference type="EMBL" id="CP013344">
    <property type="protein sequence ID" value="AMU87601.1"/>
    <property type="molecule type" value="Genomic_DNA"/>
</dbReference>